<dbReference type="Proteomes" id="UP001320420">
    <property type="component" value="Unassembled WGS sequence"/>
</dbReference>
<keyword evidence="7" id="KW-0413">Isomerase</keyword>
<dbReference type="Pfam" id="PF13848">
    <property type="entry name" value="Thioredoxin_6"/>
    <property type="match status" value="1"/>
</dbReference>
<comment type="subcellular location">
    <subcellularLocation>
        <location evidence="3">Endoplasmic reticulum lumen</location>
    </subcellularLocation>
</comment>
<dbReference type="CDD" id="cd02982">
    <property type="entry name" value="PDI_b'_family"/>
    <property type="match status" value="1"/>
</dbReference>
<dbReference type="Pfam" id="PF00085">
    <property type="entry name" value="Thioredoxin"/>
    <property type="match status" value="1"/>
</dbReference>
<evidence type="ECO:0000256" key="6">
    <source>
        <dbReference type="ARBA" id="ARBA00022824"/>
    </source>
</evidence>
<evidence type="ECO:0000256" key="5">
    <source>
        <dbReference type="ARBA" id="ARBA00012723"/>
    </source>
</evidence>
<dbReference type="GO" id="GO:0006457">
    <property type="term" value="P:protein folding"/>
    <property type="evidence" value="ECO:0007669"/>
    <property type="project" value="TreeGrafter"/>
</dbReference>
<evidence type="ECO:0000313" key="12">
    <source>
        <dbReference type="Proteomes" id="UP001320420"/>
    </source>
</evidence>
<evidence type="ECO:0000256" key="1">
    <source>
        <dbReference type="ARBA" id="ARBA00001182"/>
    </source>
</evidence>
<name>A0AAN9UPS1_9PEZI</name>
<dbReference type="EC" id="5.3.4.1" evidence="5"/>
<keyword evidence="12" id="KW-1185">Reference proteome</keyword>
<dbReference type="GO" id="GO:0034976">
    <property type="term" value="P:response to endoplasmic reticulum stress"/>
    <property type="evidence" value="ECO:0007669"/>
    <property type="project" value="TreeGrafter"/>
</dbReference>
<evidence type="ECO:0000256" key="8">
    <source>
        <dbReference type="ARBA" id="ARBA00023284"/>
    </source>
</evidence>
<comment type="similarity">
    <text evidence="4">Belongs to the protein disulfide isomerase family.</text>
</comment>
<dbReference type="InterPro" id="IPR013766">
    <property type="entry name" value="Thioredoxin_domain"/>
</dbReference>
<dbReference type="InterPro" id="IPR036249">
    <property type="entry name" value="Thioredoxin-like_sf"/>
</dbReference>
<dbReference type="Gene3D" id="3.40.30.10">
    <property type="entry name" value="Glutaredoxin"/>
    <property type="match status" value="2"/>
</dbReference>
<evidence type="ECO:0000256" key="2">
    <source>
        <dbReference type="ARBA" id="ARBA00002692"/>
    </source>
</evidence>
<evidence type="ECO:0000313" key="11">
    <source>
        <dbReference type="EMBL" id="KAK7752655.1"/>
    </source>
</evidence>
<dbReference type="PANTHER" id="PTHR18929">
    <property type="entry name" value="PROTEIN DISULFIDE ISOMERASE"/>
    <property type="match status" value="1"/>
</dbReference>
<evidence type="ECO:0000256" key="3">
    <source>
        <dbReference type="ARBA" id="ARBA00004319"/>
    </source>
</evidence>
<comment type="caution">
    <text evidence="11">The sequence shown here is derived from an EMBL/GenBank/DDBJ whole genome shotgun (WGS) entry which is preliminary data.</text>
</comment>
<dbReference type="AlphaFoldDB" id="A0AAN9UPS1"/>
<keyword evidence="8" id="KW-0676">Redox-active center</keyword>
<protein>
    <recommendedName>
        <fullName evidence="9">Protein disulfide-isomerase</fullName>
        <ecNumber evidence="5">5.3.4.1</ecNumber>
    </recommendedName>
</protein>
<comment type="function">
    <text evidence="2">Participates in the folding of proteins containing disulfide bonds, may be involved in glycosylation, prolyl hydroxylation and triglyceride transfer.</text>
</comment>
<dbReference type="GO" id="GO:0003756">
    <property type="term" value="F:protein disulfide isomerase activity"/>
    <property type="evidence" value="ECO:0007669"/>
    <property type="project" value="UniProtKB-EC"/>
</dbReference>
<evidence type="ECO:0000256" key="4">
    <source>
        <dbReference type="ARBA" id="ARBA00006347"/>
    </source>
</evidence>
<dbReference type="GO" id="GO:0005788">
    <property type="term" value="C:endoplasmic reticulum lumen"/>
    <property type="evidence" value="ECO:0007669"/>
    <property type="project" value="UniProtKB-SubCell"/>
</dbReference>
<reference evidence="11 12" key="1">
    <citation type="submission" date="2024-02" db="EMBL/GenBank/DDBJ databases">
        <title>De novo assembly and annotation of 12 fungi associated with fruit tree decline syndrome in Ontario, Canada.</title>
        <authorList>
            <person name="Sulman M."/>
            <person name="Ellouze W."/>
            <person name="Ilyukhin E."/>
        </authorList>
    </citation>
    <scope>NUCLEOTIDE SEQUENCE [LARGE SCALE GENOMIC DNA]</scope>
    <source>
        <strain evidence="11 12">M11/M66-122</strain>
    </source>
</reference>
<gene>
    <name evidence="11" type="ORF">SLS62_005424</name>
</gene>
<accession>A0AAN9UPS1</accession>
<comment type="catalytic activity">
    <reaction evidence="1">
        <text>Catalyzes the rearrangement of -S-S- bonds in proteins.</text>
        <dbReference type="EC" id="5.3.4.1"/>
    </reaction>
</comment>
<evidence type="ECO:0000256" key="9">
    <source>
        <dbReference type="ARBA" id="ARBA00039846"/>
    </source>
</evidence>
<dbReference type="SUPFAM" id="SSF52833">
    <property type="entry name" value="Thioredoxin-like"/>
    <property type="match status" value="2"/>
</dbReference>
<feature type="domain" description="Thioredoxin" evidence="10">
    <location>
        <begin position="24"/>
        <end position="112"/>
    </location>
</feature>
<organism evidence="11 12">
    <name type="scientific">Diatrype stigma</name>
    <dbReference type="NCBI Taxonomy" id="117547"/>
    <lineage>
        <taxon>Eukaryota</taxon>
        <taxon>Fungi</taxon>
        <taxon>Dikarya</taxon>
        <taxon>Ascomycota</taxon>
        <taxon>Pezizomycotina</taxon>
        <taxon>Sordariomycetes</taxon>
        <taxon>Xylariomycetidae</taxon>
        <taxon>Xylariales</taxon>
        <taxon>Diatrypaceae</taxon>
        <taxon>Diatrype</taxon>
    </lineage>
</organism>
<evidence type="ECO:0000256" key="7">
    <source>
        <dbReference type="ARBA" id="ARBA00023235"/>
    </source>
</evidence>
<proteinExistence type="inferred from homology"/>
<dbReference type="PANTHER" id="PTHR18929:SF132">
    <property type="entry name" value="PROTEIN DISULFIDE-ISOMERASE A3"/>
    <property type="match status" value="1"/>
</dbReference>
<evidence type="ECO:0000259" key="10">
    <source>
        <dbReference type="Pfam" id="PF00085"/>
    </source>
</evidence>
<dbReference type="EMBL" id="JAKJXP020000036">
    <property type="protein sequence ID" value="KAK7752655.1"/>
    <property type="molecule type" value="Genomic_DNA"/>
</dbReference>
<sequence>MRPDSIVALSAAVPSVLAWTHASESEFREALTVGQPRLVAFVDPTTTLEPEWLSTLDQEKETLMSIDCTAESKLCKEFDVISYPALRYFDGHGNMKPYRGPRRSPSISSFVKRAPRPTITILDKKALATFPRIDDIVFIAQVNSADGYVNVLYETAAEAYQDRASFGAVKTSGTTAVVCYNNRDEERAMLSDFTDIYAIPNFVKGCMESLIGEFTRVTESKYLQPGKSLVYYLAVTAQERDAYVESMRPVAKKYREFLNFVTVDANEYGDLTLPLGLPDGAFPALAVQNPVYGQVFPYPADAKITPQAIEAFVIDISQGKVQPWDGIRLAVPSAQHDEL</sequence>
<keyword evidence="6" id="KW-0256">Endoplasmic reticulum</keyword>
<dbReference type="CDD" id="cd02961">
    <property type="entry name" value="PDI_a_family"/>
    <property type="match status" value="1"/>
</dbReference>